<dbReference type="SUPFAM" id="SSF54427">
    <property type="entry name" value="NTF2-like"/>
    <property type="match status" value="1"/>
</dbReference>
<dbReference type="AlphaFoldDB" id="A0A538TIS0"/>
<dbReference type="EMBL" id="VBOX01000057">
    <property type="protein sequence ID" value="TMQ63514.1"/>
    <property type="molecule type" value="Genomic_DNA"/>
</dbReference>
<comment type="caution">
    <text evidence="2">The sequence shown here is derived from an EMBL/GenBank/DDBJ whole genome shotgun (WGS) entry which is preliminary data.</text>
</comment>
<organism evidence="2 3">
    <name type="scientific">Eiseniibacteriota bacterium</name>
    <dbReference type="NCBI Taxonomy" id="2212470"/>
    <lineage>
        <taxon>Bacteria</taxon>
        <taxon>Candidatus Eiseniibacteriota</taxon>
    </lineage>
</organism>
<name>A0A538TIS0_UNCEI</name>
<protein>
    <submittedName>
        <fullName evidence="2">SgcJ/EcaC family oxidoreductase</fullName>
    </submittedName>
</protein>
<dbReference type="Gene3D" id="3.10.450.50">
    <property type="match status" value="1"/>
</dbReference>
<sequence length="129" mass="14475">MQTDEQQILELVQLWHQHSAQGEVDAVLGLMTDDAVFLRCGYPPMTKKEFAAGFREWAGRVELESKFEIKDVRASGDVAYLWSYISIVMTSKETGSSTKREGHVLSVFRKSPSGKWLLARDANLIPAGK</sequence>
<dbReference type="InterPro" id="IPR011944">
    <property type="entry name" value="Steroid_delta5-4_isomerase"/>
</dbReference>
<dbReference type="InterPro" id="IPR027843">
    <property type="entry name" value="DUF4440"/>
</dbReference>
<evidence type="ECO:0000313" key="2">
    <source>
        <dbReference type="EMBL" id="TMQ63514.1"/>
    </source>
</evidence>
<accession>A0A538TIS0</accession>
<dbReference type="NCBIfam" id="TIGR02246">
    <property type="entry name" value="SgcJ/EcaC family oxidoreductase"/>
    <property type="match status" value="1"/>
</dbReference>
<dbReference type="Pfam" id="PF14534">
    <property type="entry name" value="DUF4440"/>
    <property type="match status" value="1"/>
</dbReference>
<feature type="domain" description="DUF4440" evidence="1">
    <location>
        <begin position="8"/>
        <end position="118"/>
    </location>
</feature>
<gene>
    <name evidence="2" type="ORF">E6K77_05155</name>
</gene>
<dbReference type="InterPro" id="IPR032710">
    <property type="entry name" value="NTF2-like_dom_sf"/>
</dbReference>
<evidence type="ECO:0000313" key="3">
    <source>
        <dbReference type="Proteomes" id="UP000317366"/>
    </source>
</evidence>
<dbReference type="Proteomes" id="UP000317366">
    <property type="component" value="Unassembled WGS sequence"/>
</dbReference>
<evidence type="ECO:0000259" key="1">
    <source>
        <dbReference type="Pfam" id="PF14534"/>
    </source>
</evidence>
<reference evidence="2 3" key="1">
    <citation type="journal article" date="2019" name="Nat. Microbiol.">
        <title>Mediterranean grassland soil C-N compound turnover is dependent on rainfall and depth, and is mediated by genomically divergent microorganisms.</title>
        <authorList>
            <person name="Diamond S."/>
            <person name="Andeer P.F."/>
            <person name="Li Z."/>
            <person name="Crits-Christoph A."/>
            <person name="Burstein D."/>
            <person name="Anantharaman K."/>
            <person name="Lane K.R."/>
            <person name="Thomas B.C."/>
            <person name="Pan C."/>
            <person name="Northen T.R."/>
            <person name="Banfield J.F."/>
        </authorList>
    </citation>
    <scope>NUCLEOTIDE SEQUENCE [LARGE SCALE GENOMIC DNA]</scope>
    <source>
        <strain evidence="2">WS_7</strain>
    </source>
</reference>
<proteinExistence type="predicted"/>